<feature type="region of interest" description="Disordered" evidence="6">
    <location>
        <begin position="315"/>
        <end position="337"/>
    </location>
</feature>
<dbReference type="Pfam" id="PF01494">
    <property type="entry name" value="FAD_binding_3"/>
    <property type="match status" value="1"/>
</dbReference>
<proteinExistence type="predicted"/>
<comment type="caution">
    <text evidence="8">The sequence shown here is derived from an EMBL/GenBank/DDBJ whole genome shotgun (WGS) entry which is preliminary data.</text>
</comment>
<reference evidence="8 9" key="1">
    <citation type="submission" date="2024-03" db="EMBL/GenBank/DDBJ databases">
        <title>A high-quality draft genome sequence of Diaporthe vaccinii, a causative agent of upright dieback and viscid rot disease in cranberry plants.</title>
        <authorList>
            <person name="Sarrasin M."/>
            <person name="Lang B.F."/>
            <person name="Burger G."/>
        </authorList>
    </citation>
    <scope>NUCLEOTIDE SEQUENCE [LARGE SCALE GENOMIC DNA]</scope>
    <source>
        <strain evidence="8 9">IS7</strain>
    </source>
</reference>
<evidence type="ECO:0000313" key="9">
    <source>
        <dbReference type="Proteomes" id="UP001600888"/>
    </source>
</evidence>
<evidence type="ECO:0000256" key="1">
    <source>
        <dbReference type="ARBA" id="ARBA00001974"/>
    </source>
</evidence>
<accession>A0ABR4E7H1</accession>
<name>A0ABR4E7H1_9PEZI</name>
<organism evidence="8 9">
    <name type="scientific">Diaporthe vaccinii</name>
    <dbReference type="NCBI Taxonomy" id="105482"/>
    <lineage>
        <taxon>Eukaryota</taxon>
        <taxon>Fungi</taxon>
        <taxon>Dikarya</taxon>
        <taxon>Ascomycota</taxon>
        <taxon>Pezizomycotina</taxon>
        <taxon>Sordariomycetes</taxon>
        <taxon>Sordariomycetidae</taxon>
        <taxon>Diaporthales</taxon>
        <taxon>Diaporthaceae</taxon>
        <taxon>Diaporthe</taxon>
        <taxon>Diaporthe eres species complex</taxon>
    </lineage>
</organism>
<gene>
    <name evidence="8" type="ORF">FJTKL_14484</name>
</gene>
<keyword evidence="9" id="KW-1185">Reference proteome</keyword>
<dbReference type="Proteomes" id="UP001600888">
    <property type="component" value="Unassembled WGS sequence"/>
</dbReference>
<dbReference type="PRINTS" id="PR00420">
    <property type="entry name" value="RNGMNOXGNASE"/>
</dbReference>
<feature type="compositionally biased region" description="Basic and acidic residues" evidence="6">
    <location>
        <begin position="315"/>
        <end position="324"/>
    </location>
</feature>
<keyword evidence="4" id="KW-0560">Oxidoreductase</keyword>
<dbReference type="PANTHER" id="PTHR47178">
    <property type="entry name" value="MONOOXYGENASE, FAD-BINDING"/>
    <property type="match status" value="1"/>
</dbReference>
<dbReference type="InterPro" id="IPR002938">
    <property type="entry name" value="FAD-bd"/>
</dbReference>
<evidence type="ECO:0000256" key="6">
    <source>
        <dbReference type="SAM" id="MobiDB-lite"/>
    </source>
</evidence>
<evidence type="ECO:0000256" key="5">
    <source>
        <dbReference type="ARBA" id="ARBA00023033"/>
    </source>
</evidence>
<evidence type="ECO:0000256" key="4">
    <source>
        <dbReference type="ARBA" id="ARBA00023002"/>
    </source>
</evidence>
<keyword evidence="5" id="KW-0503">Monooxygenase</keyword>
<keyword evidence="2" id="KW-0285">Flavoprotein</keyword>
<sequence>MPDDVPNLALTSHLVPLDLPSQSVVYWSDRPGVRYGVTSRGMLDMVRADRVLLRQYLTTNIPCHMSKRAIFFEESPESVTVRFEDGASVTGTILVGADGANSVLRTQLLGPEIKPRILPAASIGGEVTLSGSDFENELRLGHSSRSNFFSEPSDPSFPTVHMFSALKRVLADGRSGEHYWFAMWFDDTVGDPYHWTNTASPDELHDFVARTTRSIPPEFRKIIELTPVHTLRGNPFPQRALALPDLPTGRVTLLGDAAHCMPPTRGEAGVHAMRDALNLAECIGNIDPSNDHDGSSTKNAIRVYQEEMLQRSREAVKRNVDASRMDPSSMGWGGRGIEPLKEEHISLENIGRVEEVIS</sequence>
<evidence type="ECO:0000256" key="2">
    <source>
        <dbReference type="ARBA" id="ARBA00022630"/>
    </source>
</evidence>
<dbReference type="PANTHER" id="PTHR47178:SF6">
    <property type="entry name" value="FAD-BINDING DOMAIN-CONTAINING PROTEIN"/>
    <property type="match status" value="1"/>
</dbReference>
<dbReference type="SUPFAM" id="SSF51905">
    <property type="entry name" value="FAD/NAD(P)-binding domain"/>
    <property type="match status" value="1"/>
</dbReference>
<evidence type="ECO:0000256" key="3">
    <source>
        <dbReference type="ARBA" id="ARBA00022827"/>
    </source>
</evidence>
<keyword evidence="3" id="KW-0274">FAD</keyword>
<comment type="cofactor">
    <cofactor evidence="1">
        <name>FAD</name>
        <dbReference type="ChEBI" id="CHEBI:57692"/>
    </cofactor>
</comment>
<evidence type="ECO:0000313" key="8">
    <source>
        <dbReference type="EMBL" id="KAL2278384.1"/>
    </source>
</evidence>
<dbReference type="EMBL" id="JBAWTH010000087">
    <property type="protein sequence ID" value="KAL2278384.1"/>
    <property type="molecule type" value="Genomic_DNA"/>
</dbReference>
<protein>
    <recommendedName>
        <fullName evidence="7">FAD-binding domain-containing protein</fullName>
    </recommendedName>
</protein>
<dbReference type="InterPro" id="IPR036188">
    <property type="entry name" value="FAD/NAD-bd_sf"/>
</dbReference>
<evidence type="ECO:0000259" key="7">
    <source>
        <dbReference type="Pfam" id="PF01494"/>
    </source>
</evidence>
<dbReference type="Gene3D" id="3.50.50.60">
    <property type="entry name" value="FAD/NAD(P)-binding domain"/>
    <property type="match status" value="1"/>
</dbReference>
<feature type="domain" description="FAD-binding" evidence="7">
    <location>
        <begin position="49"/>
        <end position="316"/>
    </location>
</feature>